<feature type="DNA-binding region" description="H-T-H motif" evidence="4">
    <location>
        <begin position="44"/>
        <end position="63"/>
    </location>
</feature>
<dbReference type="PROSITE" id="PS50977">
    <property type="entry name" value="HTH_TETR_2"/>
    <property type="match status" value="1"/>
</dbReference>
<dbReference type="Pfam" id="PF13305">
    <property type="entry name" value="TetR_C_33"/>
    <property type="match status" value="1"/>
</dbReference>
<dbReference type="SUPFAM" id="SSF46689">
    <property type="entry name" value="Homeodomain-like"/>
    <property type="match status" value="1"/>
</dbReference>
<name>A0ABU2H1W3_9ACTN</name>
<sequence length="257" mass="28313">MQVNNADAAPPAPTRRRRVRAATVTEIKQTARQLLVGSGAAGVSLRAIAREMGMTAPGLYRYFSGLEDLLEALQVDCFEELTAHVRAAIAACPDHDLDGQTNAAARAFREWATQFPAEFTLLFGPESGHHSACPEAGPARDAGERFGAVFFSLFYRIWAEQRFVPPRPQTVPDGLKHSLAPFAEIASCGQDRQVPVEAIRVLASVWARLYGLICMEVFHQLDYVVRDMGPLFEAELREILELVGVEYRTPTCDHDSG</sequence>
<gene>
    <name evidence="7" type="ORF">RIF23_00945</name>
</gene>
<dbReference type="Pfam" id="PF00440">
    <property type="entry name" value="TetR_N"/>
    <property type="match status" value="1"/>
</dbReference>
<organism evidence="7 8">
    <name type="scientific">Lipingzhangella rawalii</name>
    <dbReference type="NCBI Taxonomy" id="2055835"/>
    <lineage>
        <taxon>Bacteria</taxon>
        <taxon>Bacillati</taxon>
        <taxon>Actinomycetota</taxon>
        <taxon>Actinomycetes</taxon>
        <taxon>Streptosporangiales</taxon>
        <taxon>Nocardiopsidaceae</taxon>
        <taxon>Lipingzhangella</taxon>
    </lineage>
</organism>
<dbReference type="RefSeq" id="WP_310910364.1">
    <property type="nucleotide sequence ID" value="NZ_JAVLVT010000001.1"/>
</dbReference>
<evidence type="ECO:0000259" key="6">
    <source>
        <dbReference type="PROSITE" id="PS50977"/>
    </source>
</evidence>
<evidence type="ECO:0000256" key="4">
    <source>
        <dbReference type="PROSITE-ProRule" id="PRU00335"/>
    </source>
</evidence>
<dbReference type="InterPro" id="IPR036271">
    <property type="entry name" value="Tet_transcr_reg_TetR-rel_C_sf"/>
</dbReference>
<comment type="caution">
    <text evidence="7">The sequence shown here is derived from an EMBL/GenBank/DDBJ whole genome shotgun (WGS) entry which is preliminary data.</text>
</comment>
<dbReference type="SUPFAM" id="SSF48498">
    <property type="entry name" value="Tetracyclin repressor-like, C-terminal domain"/>
    <property type="match status" value="1"/>
</dbReference>
<protein>
    <submittedName>
        <fullName evidence="7">TetR/AcrR family transcriptional regulator</fullName>
    </submittedName>
</protein>
<dbReference type="PANTHER" id="PTHR30055">
    <property type="entry name" value="HTH-TYPE TRANSCRIPTIONAL REGULATOR RUTR"/>
    <property type="match status" value="1"/>
</dbReference>
<feature type="domain" description="HTH tetR-type" evidence="6">
    <location>
        <begin position="21"/>
        <end position="81"/>
    </location>
</feature>
<dbReference type="Gene3D" id="1.10.357.10">
    <property type="entry name" value="Tetracycline Repressor, domain 2"/>
    <property type="match status" value="1"/>
</dbReference>
<dbReference type="InterPro" id="IPR009057">
    <property type="entry name" value="Homeodomain-like_sf"/>
</dbReference>
<keyword evidence="3" id="KW-0804">Transcription</keyword>
<evidence type="ECO:0000256" key="2">
    <source>
        <dbReference type="ARBA" id="ARBA00023125"/>
    </source>
</evidence>
<keyword evidence="8" id="KW-1185">Reference proteome</keyword>
<keyword evidence="2 4" id="KW-0238">DNA-binding</keyword>
<evidence type="ECO:0000256" key="1">
    <source>
        <dbReference type="ARBA" id="ARBA00023015"/>
    </source>
</evidence>
<dbReference type="InterPro" id="IPR001647">
    <property type="entry name" value="HTH_TetR"/>
</dbReference>
<reference evidence="8" key="1">
    <citation type="submission" date="2023-07" db="EMBL/GenBank/DDBJ databases">
        <title>Novel species in the genus Lipingzhangella isolated from Sambhar Salt Lake.</title>
        <authorList>
            <person name="Jiya N."/>
            <person name="Kajale S."/>
            <person name="Sharma A."/>
        </authorList>
    </citation>
    <scope>NUCLEOTIDE SEQUENCE [LARGE SCALE GENOMIC DNA]</scope>
    <source>
        <strain evidence="8">LS1_29</strain>
    </source>
</reference>
<feature type="region of interest" description="Disordered" evidence="5">
    <location>
        <begin position="1"/>
        <end position="20"/>
    </location>
</feature>
<evidence type="ECO:0000313" key="7">
    <source>
        <dbReference type="EMBL" id="MDS1268854.1"/>
    </source>
</evidence>
<proteinExistence type="predicted"/>
<dbReference type="EMBL" id="JAVLVT010000001">
    <property type="protein sequence ID" value="MDS1268854.1"/>
    <property type="molecule type" value="Genomic_DNA"/>
</dbReference>
<keyword evidence="1" id="KW-0805">Transcription regulation</keyword>
<accession>A0ABU2H1W3</accession>
<evidence type="ECO:0000313" key="8">
    <source>
        <dbReference type="Proteomes" id="UP001250214"/>
    </source>
</evidence>
<dbReference type="InterPro" id="IPR025996">
    <property type="entry name" value="MT1864/Rv1816-like_C"/>
</dbReference>
<dbReference type="Proteomes" id="UP001250214">
    <property type="component" value="Unassembled WGS sequence"/>
</dbReference>
<dbReference type="PANTHER" id="PTHR30055:SF243">
    <property type="entry name" value="HTH-TYPE TRANSCRIPTIONAL REGULATOR RV1816"/>
    <property type="match status" value="1"/>
</dbReference>
<evidence type="ECO:0000256" key="3">
    <source>
        <dbReference type="ARBA" id="ARBA00023163"/>
    </source>
</evidence>
<evidence type="ECO:0000256" key="5">
    <source>
        <dbReference type="SAM" id="MobiDB-lite"/>
    </source>
</evidence>
<dbReference type="InterPro" id="IPR050109">
    <property type="entry name" value="HTH-type_TetR-like_transc_reg"/>
</dbReference>